<proteinExistence type="predicted"/>
<protein>
    <submittedName>
        <fullName evidence="2">Uncharacterized protein</fullName>
    </submittedName>
</protein>
<gene>
    <name evidence="2" type="ORF">BN85313290</name>
</gene>
<dbReference type="OrthoDB" id="407982at2"/>
<reference evidence="2 3" key="1">
    <citation type="journal article" date="2013" name="J. Mol. Microbiol. Biotechnol.">
        <title>Analysis of the Complete Genomes of Acholeplasma brassicae , A. palmae and A. laidlawii and Their Comparison to the Obligate Parasites from ' Candidatus Phytoplasma'.</title>
        <authorList>
            <person name="Kube M."/>
            <person name="Siewert C."/>
            <person name="Migdoll A.M."/>
            <person name="Duduk B."/>
            <person name="Holz S."/>
            <person name="Rabus R."/>
            <person name="Seemuller E."/>
            <person name="Mitrovic J."/>
            <person name="Muller I."/>
            <person name="Buttner C."/>
            <person name="Reinhardt R."/>
        </authorList>
    </citation>
    <scope>NUCLEOTIDE SEQUENCE [LARGE SCALE GENOMIC DNA]</scope>
    <source>
        <strain evidence="3">0502</strain>
    </source>
</reference>
<evidence type="ECO:0000313" key="3">
    <source>
        <dbReference type="Proteomes" id="UP000032737"/>
    </source>
</evidence>
<evidence type="ECO:0000313" key="2">
    <source>
        <dbReference type="EMBL" id="CCV66350.1"/>
    </source>
</evidence>
<dbReference type="Proteomes" id="UP000032737">
    <property type="component" value="Chromosome"/>
</dbReference>
<dbReference type="HOGENOM" id="CLU_1536759_0_0_14"/>
<keyword evidence="1" id="KW-1133">Transmembrane helix</keyword>
<name>U4KPP1_9MOLU</name>
<keyword evidence="1" id="KW-0472">Membrane</keyword>
<sequence>MSKVKELLILSMMTVILFVSEQALTFLPNVQVTVLLIILYTRIFGVKKTLLIVIVHTLADNLIHGSLMPMTFFPMLLGWTLIPVLLGTVFKFLQKAIHLAIFSFVYSYVYGFLFIPFTIYFTGANFMTTLILDIPFSTILGISSFLSILWLYEPLYGFINGLLVEQKEQEGFGS</sequence>
<organism evidence="2 3">
    <name type="scientific">Acholeplasma brassicae</name>
    <dbReference type="NCBI Taxonomy" id="61635"/>
    <lineage>
        <taxon>Bacteria</taxon>
        <taxon>Bacillati</taxon>
        <taxon>Mycoplasmatota</taxon>
        <taxon>Mollicutes</taxon>
        <taxon>Acholeplasmatales</taxon>
        <taxon>Acholeplasmataceae</taxon>
        <taxon>Acholeplasma</taxon>
    </lineage>
</organism>
<evidence type="ECO:0000256" key="1">
    <source>
        <dbReference type="SAM" id="Phobius"/>
    </source>
</evidence>
<dbReference type="KEGG" id="abra:BN85313290"/>
<keyword evidence="1" id="KW-0812">Transmembrane</keyword>
<feature type="transmembrane region" description="Helical" evidence="1">
    <location>
        <begin position="130"/>
        <end position="152"/>
    </location>
</feature>
<dbReference type="RefSeq" id="WP_030005210.1">
    <property type="nucleotide sequence ID" value="NC_022549.1"/>
</dbReference>
<feature type="transmembrane region" description="Helical" evidence="1">
    <location>
        <begin position="96"/>
        <end position="123"/>
    </location>
</feature>
<keyword evidence="3" id="KW-1185">Reference proteome</keyword>
<feature type="transmembrane region" description="Helical" evidence="1">
    <location>
        <begin position="33"/>
        <end position="59"/>
    </location>
</feature>
<dbReference type="STRING" id="61635.BN85313290"/>
<feature type="transmembrane region" description="Helical" evidence="1">
    <location>
        <begin position="71"/>
        <end position="90"/>
    </location>
</feature>
<accession>U4KPP1</accession>
<dbReference type="AlphaFoldDB" id="U4KPP1"/>
<dbReference type="EMBL" id="FO681348">
    <property type="protein sequence ID" value="CCV66350.1"/>
    <property type="molecule type" value="Genomic_DNA"/>
</dbReference>